<protein>
    <submittedName>
        <fullName evidence="3">Tetratricopeptide repeat protein</fullName>
    </submittedName>
</protein>
<sequence>MFGERLPSAAGENIGQVAEAGISGGRFLRFDGRLSRAMTSAAPTDLPVQLASFVGRRSELAAVRALLEAERLVTLTGPGGVGKTRLAAQIAATEVARRPDGVRWVELATVSDQTQLAELVAARLGVLVEPVQGPVRSMAAQLRGRRALICLDNCEHIIDGAAELTGALLSSCPEVSVLITSREPLAVPGEVVWRVPPLAPDEALRLFVERGRQVRQRFGLDQAGEAAVRVLCSRLDGIPLAIELAAAWLGSLTPQQIEHGLDDRFGLLVRSPRGVAARQQTLAASIAWSHDLLDEPDRAVFRRLAVFPSGFDLDAVRTVCAGGVVARDDVLGSIGRLVDKSLIVAEPRGDASRYLLLETIREYATDRLREAGESDLVRDRHLGHFLAFAADGPERTADLDAWRARLEGEYDNLRAALEWGLAAADPDRGRRLAAELSWLWHLHRHGHEGIAFLRRAIGRAPTDRSPLQARLLSGLALVADTTSPLDLEYDVARQALELATAHGDESLRSQCLSLAAVGRFYTDFTVAWDLTVEASRSAEIAGDQLFRHAQLALQGMIRNLQDRHDEARPLLETALDGLRRRHRGIASTALAFLSSGALASGRPAEARRLAGQSLELAEPLGDYLRVGMARSALAAAHTASGDVTAALEAMRPLLLLMENAAAAVFVPGMGSALARVQVASGDLDGALRWFEHDVRQTGHVAPTYLAAQAHAGYAEALRLAGRYEDARGELDRAAAIAGELGMPRVLADVLQQRAHLTGDPDLHHEALIIRVAHGLRTFWVDSLDAIAAHLAPPNAVRTLAASTTARAAMGYPRRVAERREYDELVDRLRQALGDEFATAWAAGAELSLDDAVAYVRRSRGARDRPASGWDSLTPTELSVVRLAAAGLNNPQIGARLFMSRSTVKTHLSHVYAKLGVANRTELAALATAPSTGPSGGGRNTQACRVGR</sequence>
<evidence type="ECO:0000259" key="2">
    <source>
        <dbReference type="PROSITE" id="PS50043"/>
    </source>
</evidence>
<dbReference type="EMBL" id="SMKO01000034">
    <property type="protein sequence ID" value="TDD06105.1"/>
    <property type="molecule type" value="Genomic_DNA"/>
</dbReference>
<dbReference type="GO" id="GO:0006355">
    <property type="term" value="P:regulation of DNA-templated transcription"/>
    <property type="evidence" value="ECO:0007669"/>
    <property type="project" value="InterPro"/>
</dbReference>
<dbReference type="GO" id="GO:0003677">
    <property type="term" value="F:DNA binding"/>
    <property type="evidence" value="ECO:0007669"/>
    <property type="project" value="InterPro"/>
</dbReference>
<evidence type="ECO:0000313" key="3">
    <source>
        <dbReference type="EMBL" id="TDD06105.1"/>
    </source>
</evidence>
<dbReference type="SUPFAM" id="SSF52540">
    <property type="entry name" value="P-loop containing nucleoside triphosphate hydrolases"/>
    <property type="match status" value="1"/>
</dbReference>
<dbReference type="InterPro" id="IPR002182">
    <property type="entry name" value="NB-ARC"/>
</dbReference>
<dbReference type="SUPFAM" id="SSF48452">
    <property type="entry name" value="TPR-like"/>
    <property type="match status" value="2"/>
</dbReference>
<dbReference type="PRINTS" id="PR00038">
    <property type="entry name" value="HTHLUXR"/>
</dbReference>
<dbReference type="PANTHER" id="PTHR47691">
    <property type="entry name" value="REGULATOR-RELATED"/>
    <property type="match status" value="1"/>
</dbReference>
<dbReference type="AlphaFoldDB" id="A0A4R4VUK8"/>
<dbReference type="Pfam" id="PF25872">
    <property type="entry name" value="HTH_77"/>
    <property type="match status" value="1"/>
</dbReference>
<dbReference type="InterPro" id="IPR000792">
    <property type="entry name" value="Tscrpt_reg_LuxR_C"/>
</dbReference>
<keyword evidence="4" id="KW-1185">Reference proteome</keyword>
<dbReference type="Gene3D" id="1.25.40.10">
    <property type="entry name" value="Tetratricopeptide repeat domain"/>
    <property type="match status" value="1"/>
</dbReference>
<dbReference type="GO" id="GO:0042802">
    <property type="term" value="F:identical protein binding"/>
    <property type="evidence" value="ECO:0007669"/>
    <property type="project" value="InterPro"/>
</dbReference>
<dbReference type="InterPro" id="IPR011717">
    <property type="entry name" value="TPR-4"/>
</dbReference>
<dbReference type="Gene3D" id="1.10.10.10">
    <property type="entry name" value="Winged helix-like DNA-binding domain superfamily/Winged helix DNA-binding domain"/>
    <property type="match status" value="1"/>
</dbReference>
<accession>A0A4R4VUK8</accession>
<reference evidence="3 4" key="1">
    <citation type="submission" date="2019-03" db="EMBL/GenBank/DDBJ databases">
        <title>Draft genome sequences of novel Actinobacteria.</title>
        <authorList>
            <person name="Sahin N."/>
            <person name="Ay H."/>
            <person name="Saygin H."/>
        </authorList>
    </citation>
    <scope>NUCLEOTIDE SEQUENCE [LARGE SCALE GENOMIC DNA]</scope>
    <source>
        <strain evidence="3 4">KC310</strain>
    </source>
</reference>
<dbReference type="InterPro" id="IPR016032">
    <property type="entry name" value="Sig_transdc_resp-reg_C-effctor"/>
</dbReference>
<dbReference type="SMART" id="SM00421">
    <property type="entry name" value="HTH_LUXR"/>
    <property type="match status" value="1"/>
</dbReference>
<proteinExistence type="predicted"/>
<organism evidence="3 4">
    <name type="scientific">Nonomuraea deserti</name>
    <dbReference type="NCBI Taxonomy" id="1848322"/>
    <lineage>
        <taxon>Bacteria</taxon>
        <taxon>Bacillati</taxon>
        <taxon>Actinomycetota</taxon>
        <taxon>Actinomycetes</taxon>
        <taxon>Streptosporangiales</taxon>
        <taxon>Streptosporangiaceae</taxon>
        <taxon>Nonomuraea</taxon>
    </lineage>
</organism>
<feature type="region of interest" description="Disordered" evidence="1">
    <location>
        <begin position="927"/>
        <end position="947"/>
    </location>
</feature>
<dbReference type="Pfam" id="PF00196">
    <property type="entry name" value="GerE"/>
    <property type="match status" value="1"/>
</dbReference>
<dbReference type="PROSITE" id="PS50043">
    <property type="entry name" value="HTH_LUXR_2"/>
    <property type="match status" value="1"/>
</dbReference>
<dbReference type="PROSITE" id="PS00622">
    <property type="entry name" value="HTH_LUXR_1"/>
    <property type="match status" value="1"/>
</dbReference>
<dbReference type="PANTHER" id="PTHR47691:SF3">
    <property type="entry name" value="HTH-TYPE TRANSCRIPTIONAL REGULATOR RV0890C-RELATED"/>
    <property type="match status" value="1"/>
</dbReference>
<dbReference type="RefSeq" id="WP_132595868.1">
    <property type="nucleotide sequence ID" value="NZ_SMKO01000034.1"/>
</dbReference>
<dbReference type="InterPro" id="IPR036388">
    <property type="entry name" value="WH-like_DNA-bd_sf"/>
</dbReference>
<dbReference type="InterPro" id="IPR011990">
    <property type="entry name" value="TPR-like_helical_dom_sf"/>
</dbReference>
<evidence type="ECO:0000313" key="4">
    <source>
        <dbReference type="Proteomes" id="UP000295258"/>
    </source>
</evidence>
<dbReference type="SUPFAM" id="SSF46894">
    <property type="entry name" value="C-terminal effector domain of the bipartite response regulators"/>
    <property type="match status" value="1"/>
</dbReference>
<dbReference type="CDD" id="cd06170">
    <property type="entry name" value="LuxR_C_like"/>
    <property type="match status" value="1"/>
</dbReference>
<dbReference type="Gene3D" id="3.40.50.300">
    <property type="entry name" value="P-loop containing nucleotide triphosphate hydrolases"/>
    <property type="match status" value="1"/>
</dbReference>
<gene>
    <name evidence="3" type="ORF">E1292_15600</name>
</gene>
<name>A0A4R4VUK8_9ACTN</name>
<dbReference type="Pfam" id="PF07721">
    <property type="entry name" value="TPR_4"/>
    <property type="match status" value="2"/>
</dbReference>
<dbReference type="InterPro" id="IPR027417">
    <property type="entry name" value="P-loop_NTPase"/>
</dbReference>
<evidence type="ECO:0000256" key="1">
    <source>
        <dbReference type="SAM" id="MobiDB-lite"/>
    </source>
</evidence>
<dbReference type="GO" id="GO:0043531">
    <property type="term" value="F:ADP binding"/>
    <property type="evidence" value="ECO:0007669"/>
    <property type="project" value="InterPro"/>
</dbReference>
<feature type="domain" description="HTH luxR-type" evidence="2">
    <location>
        <begin position="865"/>
        <end position="930"/>
    </location>
</feature>
<dbReference type="Pfam" id="PF00931">
    <property type="entry name" value="NB-ARC"/>
    <property type="match status" value="1"/>
</dbReference>
<dbReference type="InterPro" id="IPR058852">
    <property type="entry name" value="HTH_77"/>
</dbReference>
<comment type="caution">
    <text evidence="3">The sequence shown here is derived from an EMBL/GenBank/DDBJ whole genome shotgun (WGS) entry which is preliminary data.</text>
</comment>
<dbReference type="Proteomes" id="UP000295258">
    <property type="component" value="Unassembled WGS sequence"/>
</dbReference>
<dbReference type="PRINTS" id="PR00364">
    <property type="entry name" value="DISEASERSIST"/>
</dbReference>